<dbReference type="Gene3D" id="3.40.350.10">
    <property type="entry name" value="Creatinase/prolidase N-terminal domain"/>
    <property type="match status" value="1"/>
</dbReference>
<evidence type="ECO:0000256" key="14">
    <source>
        <dbReference type="ARBA" id="ARBA00044351"/>
    </source>
</evidence>
<evidence type="ECO:0000256" key="3">
    <source>
        <dbReference type="ARBA" id="ARBA00022670"/>
    </source>
</evidence>
<evidence type="ECO:0000313" key="18">
    <source>
        <dbReference type="EMBL" id="KAJ1368480.1"/>
    </source>
</evidence>
<keyword evidence="6" id="KW-0224">Dipeptidase</keyword>
<dbReference type="GO" id="GO:0030145">
    <property type="term" value="F:manganese ion binding"/>
    <property type="evidence" value="ECO:0007669"/>
    <property type="project" value="InterPro"/>
</dbReference>
<protein>
    <recommendedName>
        <fullName evidence="11">Xaa-Pro dipeptidase</fullName>
        <ecNumber evidence="10">3.4.13.9</ecNumber>
    </recommendedName>
    <alternativeName>
        <fullName evidence="14">Imidodipeptidase</fullName>
    </alternativeName>
    <alternativeName>
        <fullName evidence="12">Peptidase D</fullName>
    </alternativeName>
    <alternativeName>
        <fullName evidence="13">Proline dipeptidase</fullName>
    </alternativeName>
</protein>
<keyword evidence="3" id="KW-0645">Protease</keyword>
<evidence type="ECO:0000256" key="13">
    <source>
        <dbReference type="ARBA" id="ARBA00044284"/>
    </source>
</evidence>
<dbReference type="EMBL" id="JAHQIW010006202">
    <property type="protein sequence ID" value="KAJ1368480.1"/>
    <property type="molecule type" value="Genomic_DNA"/>
</dbReference>
<dbReference type="AlphaFoldDB" id="A0AAD5WFT8"/>
<keyword evidence="8" id="KW-0464">Manganese</keyword>
<comment type="subunit">
    <text evidence="2">Homodimer.</text>
</comment>
<dbReference type="Gene3D" id="3.90.230.10">
    <property type="entry name" value="Creatinase/methionine aminopeptidase superfamily"/>
    <property type="match status" value="1"/>
</dbReference>
<dbReference type="SMART" id="SM01011">
    <property type="entry name" value="AMP_N"/>
    <property type="match status" value="1"/>
</dbReference>
<evidence type="ECO:0000256" key="5">
    <source>
        <dbReference type="ARBA" id="ARBA00022801"/>
    </source>
</evidence>
<comment type="caution">
    <text evidence="18">The sequence shown here is derived from an EMBL/GenBank/DDBJ whole genome shotgun (WGS) entry which is preliminary data.</text>
</comment>
<gene>
    <name evidence="18" type="ORF">KIN20_029616</name>
</gene>
<evidence type="ECO:0000256" key="6">
    <source>
        <dbReference type="ARBA" id="ARBA00022997"/>
    </source>
</evidence>
<evidence type="ECO:0000256" key="1">
    <source>
        <dbReference type="ARBA" id="ARBA00001936"/>
    </source>
</evidence>
<dbReference type="PANTHER" id="PTHR48480:SF2">
    <property type="entry name" value="PEPTIDASE D"/>
    <property type="match status" value="1"/>
</dbReference>
<sequence>MRRMLTHAYINYSGALSQMSFSRGANTLKVSAQLFAENRARLVAALKSSTTSGSVVLLRGGGEKNRYNTDAEDLPFRQESYFFWTFGVHESDFYGLIDIDSGKSCLFPPTLDPSYAIWDGKINDENWFKNKYEVDEVHFFDERVITDHLRKIQAKKILLLKAFNTDSGNVLEPPSFPGEELFDCDVDKLYPVMAELRVFKTDKELEVMRYASKIASEAHRATMKAVRDGLYEYQMESVFRHTSYYHGGCRHLAYTCIAASGDNSAILHYGHANAPNEKQIKDGDMCLFDMGPEYNCYASDITTSFPANGKFTDKQKIIYNAVLDANQTVFRAAKPGVRWTDMHILAERVILTHLKKAGLVTGDIDEMIQARLGAVFMPHGLGHFLGLDVHDCGGYLGDALPRSNLPGLKSLRTTRTLQERMVITIEPGCYFIDTLLDAALNDPNQAKFLVKSEIDKYRGQGGVRIEDDVVIWAKGNENMSDLPRTIEEIERFMSSAEFNDATVQKSIRSYLHKN</sequence>
<organism evidence="18 19">
    <name type="scientific">Parelaphostrongylus tenuis</name>
    <name type="common">Meningeal worm</name>
    <dbReference type="NCBI Taxonomy" id="148309"/>
    <lineage>
        <taxon>Eukaryota</taxon>
        <taxon>Metazoa</taxon>
        <taxon>Ecdysozoa</taxon>
        <taxon>Nematoda</taxon>
        <taxon>Chromadorea</taxon>
        <taxon>Rhabditida</taxon>
        <taxon>Rhabditina</taxon>
        <taxon>Rhabditomorpha</taxon>
        <taxon>Strongyloidea</taxon>
        <taxon>Metastrongylidae</taxon>
        <taxon>Parelaphostrongylus</taxon>
    </lineage>
</organism>
<evidence type="ECO:0000256" key="11">
    <source>
        <dbReference type="ARBA" id="ARBA00044141"/>
    </source>
</evidence>
<evidence type="ECO:0000313" key="19">
    <source>
        <dbReference type="Proteomes" id="UP001196413"/>
    </source>
</evidence>
<dbReference type="SUPFAM" id="SSF53092">
    <property type="entry name" value="Creatinase/prolidase N-terminal domain"/>
    <property type="match status" value="1"/>
</dbReference>
<evidence type="ECO:0000256" key="9">
    <source>
        <dbReference type="ARBA" id="ARBA00043990"/>
    </source>
</evidence>
<dbReference type="InterPro" id="IPR000994">
    <property type="entry name" value="Pept_M24"/>
</dbReference>
<keyword evidence="5" id="KW-0378">Hydrolase</keyword>
<comment type="similarity">
    <text evidence="9">Belongs to the peptidase M24B family. Eukaryotic-type prolidase subfamily.</text>
</comment>
<dbReference type="FunFam" id="3.90.230.10:FF:000002">
    <property type="entry name" value="Xaa-Pro aminopeptidase 3"/>
    <property type="match status" value="1"/>
</dbReference>
<dbReference type="Pfam" id="PF05195">
    <property type="entry name" value="AMP_N"/>
    <property type="match status" value="1"/>
</dbReference>
<name>A0AAD5WFT8_PARTN</name>
<evidence type="ECO:0000256" key="16">
    <source>
        <dbReference type="RuleBase" id="RU000590"/>
    </source>
</evidence>
<dbReference type="Proteomes" id="UP001196413">
    <property type="component" value="Unassembled WGS sequence"/>
</dbReference>
<keyword evidence="4 16" id="KW-0479">Metal-binding</keyword>
<dbReference type="SUPFAM" id="SSF55920">
    <property type="entry name" value="Creatinase/aminopeptidase"/>
    <property type="match status" value="1"/>
</dbReference>
<proteinExistence type="inferred from homology"/>
<dbReference type="PANTHER" id="PTHR48480">
    <property type="match status" value="1"/>
</dbReference>
<dbReference type="PROSITE" id="PS00491">
    <property type="entry name" value="PROLINE_PEPTIDASE"/>
    <property type="match status" value="1"/>
</dbReference>
<evidence type="ECO:0000256" key="12">
    <source>
        <dbReference type="ARBA" id="ARBA00044252"/>
    </source>
</evidence>
<dbReference type="InterPro" id="IPR029149">
    <property type="entry name" value="Creatin/AminoP/Spt16_N"/>
</dbReference>
<accession>A0AAD5WFT8</accession>
<comment type="catalytic activity">
    <reaction evidence="15">
        <text>Xaa-L-Pro dipeptide + H2O = an L-alpha-amino acid + L-proline</text>
        <dbReference type="Rhea" id="RHEA:76407"/>
        <dbReference type="ChEBI" id="CHEBI:15377"/>
        <dbReference type="ChEBI" id="CHEBI:59869"/>
        <dbReference type="ChEBI" id="CHEBI:60039"/>
        <dbReference type="ChEBI" id="CHEBI:195196"/>
        <dbReference type="EC" id="3.4.13.9"/>
    </reaction>
</comment>
<dbReference type="EC" id="3.4.13.9" evidence="10"/>
<dbReference type="GO" id="GO:0070006">
    <property type="term" value="F:metalloaminopeptidase activity"/>
    <property type="evidence" value="ECO:0007669"/>
    <property type="project" value="InterPro"/>
</dbReference>
<dbReference type="InterPro" id="IPR007865">
    <property type="entry name" value="Aminopep_P_N"/>
</dbReference>
<evidence type="ECO:0000256" key="15">
    <source>
        <dbReference type="ARBA" id="ARBA00048994"/>
    </source>
</evidence>
<dbReference type="InterPro" id="IPR036005">
    <property type="entry name" value="Creatinase/aminopeptidase-like"/>
</dbReference>
<dbReference type="InterPro" id="IPR052433">
    <property type="entry name" value="X-Pro_dipept-like"/>
</dbReference>
<dbReference type="GO" id="GO:0102009">
    <property type="term" value="F:proline dipeptidase activity"/>
    <property type="evidence" value="ECO:0007669"/>
    <property type="project" value="UniProtKB-EC"/>
</dbReference>
<evidence type="ECO:0000256" key="8">
    <source>
        <dbReference type="ARBA" id="ARBA00023211"/>
    </source>
</evidence>
<evidence type="ECO:0000256" key="7">
    <source>
        <dbReference type="ARBA" id="ARBA00023049"/>
    </source>
</evidence>
<evidence type="ECO:0000256" key="10">
    <source>
        <dbReference type="ARBA" id="ARBA00044051"/>
    </source>
</evidence>
<dbReference type="GO" id="GO:0006508">
    <property type="term" value="P:proteolysis"/>
    <property type="evidence" value="ECO:0007669"/>
    <property type="project" value="UniProtKB-KW"/>
</dbReference>
<comment type="cofactor">
    <cofactor evidence="1">
        <name>Mn(2+)</name>
        <dbReference type="ChEBI" id="CHEBI:29035"/>
    </cofactor>
</comment>
<keyword evidence="7" id="KW-0482">Metalloprotease</keyword>
<reference evidence="18" key="1">
    <citation type="submission" date="2021-06" db="EMBL/GenBank/DDBJ databases">
        <title>Parelaphostrongylus tenuis whole genome reference sequence.</title>
        <authorList>
            <person name="Garwood T.J."/>
            <person name="Larsen P.A."/>
            <person name="Fountain-Jones N.M."/>
            <person name="Garbe J.R."/>
            <person name="Macchietto M.G."/>
            <person name="Kania S.A."/>
            <person name="Gerhold R.W."/>
            <person name="Richards J.E."/>
            <person name="Wolf T.M."/>
        </authorList>
    </citation>
    <scope>NUCLEOTIDE SEQUENCE</scope>
    <source>
        <strain evidence="18">MNPRO001-30</strain>
        <tissue evidence="18">Meninges</tissue>
    </source>
</reference>
<evidence type="ECO:0000256" key="2">
    <source>
        <dbReference type="ARBA" id="ARBA00011738"/>
    </source>
</evidence>
<keyword evidence="19" id="KW-1185">Reference proteome</keyword>
<feature type="domain" description="Aminopeptidase P N-terminal" evidence="17">
    <location>
        <begin position="30"/>
        <end position="168"/>
    </location>
</feature>
<evidence type="ECO:0000256" key="4">
    <source>
        <dbReference type="ARBA" id="ARBA00022723"/>
    </source>
</evidence>
<evidence type="ECO:0000259" key="17">
    <source>
        <dbReference type="SMART" id="SM01011"/>
    </source>
</evidence>
<dbReference type="CDD" id="cd01087">
    <property type="entry name" value="Prolidase"/>
    <property type="match status" value="1"/>
</dbReference>
<dbReference type="Pfam" id="PF00557">
    <property type="entry name" value="Peptidase_M24"/>
    <property type="match status" value="1"/>
</dbReference>
<dbReference type="InterPro" id="IPR001131">
    <property type="entry name" value="Peptidase_M24B_aminopep-P_CS"/>
</dbReference>